<evidence type="ECO:0000313" key="12">
    <source>
        <dbReference type="EMBL" id="PTG70296.1"/>
    </source>
</evidence>
<dbReference type="SUPFAM" id="SSF75620">
    <property type="entry name" value="Release factor"/>
    <property type="match status" value="1"/>
</dbReference>
<dbReference type="EMBL" id="PZBZ01000027">
    <property type="protein sequence ID" value="PTG14355.1"/>
    <property type="molecule type" value="Genomic_DNA"/>
</dbReference>
<accession>A0AAE5SZ53</accession>
<gene>
    <name evidence="6 9" type="primary">prfB</name>
    <name evidence="11" type="ORF">BU638_04530</name>
    <name evidence="10" type="ORF">BU653_06115</name>
    <name evidence="12" type="ORF">BU676_04230</name>
    <name evidence="9" type="ORF">RCF65_02600</name>
</gene>
<dbReference type="SMART" id="SM00937">
    <property type="entry name" value="PCRF"/>
    <property type="match status" value="1"/>
</dbReference>
<feature type="domain" description="Prokaryotic-type class I peptide chain release factors" evidence="8">
    <location>
        <begin position="245"/>
        <end position="261"/>
    </location>
</feature>
<evidence type="ECO:0000256" key="5">
    <source>
        <dbReference type="ARBA" id="ARBA00022917"/>
    </source>
</evidence>
<dbReference type="NCBIfam" id="TIGR00020">
    <property type="entry name" value="prfB"/>
    <property type="match status" value="1"/>
</dbReference>
<evidence type="ECO:0000313" key="15">
    <source>
        <dbReference type="Proteomes" id="UP000242704"/>
    </source>
</evidence>
<dbReference type="InterPro" id="IPR045853">
    <property type="entry name" value="Pep_chain_release_fac_I_sf"/>
</dbReference>
<dbReference type="PROSITE" id="PS00745">
    <property type="entry name" value="RF_PROK_I"/>
    <property type="match status" value="1"/>
</dbReference>
<dbReference type="InterPro" id="IPR000352">
    <property type="entry name" value="Pep_chain_release_fac_I"/>
</dbReference>
<dbReference type="Proteomes" id="UP000242704">
    <property type="component" value="Unassembled WGS sequence"/>
</dbReference>
<evidence type="ECO:0000256" key="3">
    <source>
        <dbReference type="ARBA" id="ARBA00019192"/>
    </source>
</evidence>
<keyword evidence="4 6" id="KW-0488">Methylation</keyword>
<dbReference type="Pfam" id="PF03462">
    <property type="entry name" value="PCRF"/>
    <property type="match status" value="1"/>
</dbReference>
<evidence type="ECO:0000256" key="7">
    <source>
        <dbReference type="SAM" id="Coils"/>
    </source>
</evidence>
<dbReference type="Proteomes" id="UP001240157">
    <property type="component" value="Unassembled WGS sequence"/>
</dbReference>
<feature type="coiled-coil region" evidence="7">
    <location>
        <begin position="69"/>
        <end position="115"/>
    </location>
</feature>
<dbReference type="InterPro" id="IPR005139">
    <property type="entry name" value="PCRF"/>
</dbReference>
<dbReference type="InterPro" id="IPR004374">
    <property type="entry name" value="PrfB"/>
</dbReference>
<keyword evidence="6" id="KW-0963">Cytoplasm</keyword>
<reference evidence="10" key="2">
    <citation type="submission" date="2018-03" db="EMBL/GenBank/DDBJ databases">
        <authorList>
            <person name="Naushad S."/>
        </authorList>
    </citation>
    <scope>NUCLEOTIDE SEQUENCE</scope>
    <source>
        <strain evidence="11">SNUC 105</strain>
        <strain evidence="12">SNUC 1363</strain>
        <strain evidence="10">SNUC 505</strain>
    </source>
</reference>
<comment type="PTM">
    <text evidence="6">Methylated by PrmC. Methylation increases the termination efficiency of RF2.</text>
</comment>
<dbReference type="GO" id="GO:0016149">
    <property type="term" value="F:translation release factor activity, codon specific"/>
    <property type="evidence" value="ECO:0007669"/>
    <property type="project" value="UniProtKB-UniRule"/>
</dbReference>
<dbReference type="EMBL" id="PZCM01000004">
    <property type="protein sequence ID" value="PTG27811.1"/>
    <property type="molecule type" value="Genomic_DNA"/>
</dbReference>
<evidence type="ECO:0000256" key="2">
    <source>
        <dbReference type="ARBA" id="ARBA00010835"/>
    </source>
</evidence>
<evidence type="ECO:0000256" key="4">
    <source>
        <dbReference type="ARBA" id="ARBA00022481"/>
    </source>
</evidence>
<evidence type="ECO:0000256" key="1">
    <source>
        <dbReference type="ARBA" id="ARBA00002613"/>
    </source>
</evidence>
<keyword evidence="7" id="KW-0175">Coiled coil</keyword>
<dbReference type="Proteomes" id="UP000242144">
    <property type="component" value="Unassembled WGS sequence"/>
</dbReference>
<dbReference type="GO" id="GO:0005737">
    <property type="term" value="C:cytoplasm"/>
    <property type="evidence" value="ECO:0007669"/>
    <property type="project" value="UniProtKB-SubCell"/>
</dbReference>
<dbReference type="EMBL" id="PZAO01000007">
    <property type="protein sequence ID" value="PTG70296.1"/>
    <property type="molecule type" value="Genomic_DNA"/>
</dbReference>
<keyword evidence="5 6" id="KW-0648">Protein biosynthesis</keyword>
<protein>
    <recommendedName>
        <fullName evidence="3 6">Peptide chain release factor 2</fullName>
        <shortName evidence="6">RF-2</shortName>
    </recommendedName>
</protein>
<evidence type="ECO:0000313" key="16">
    <source>
        <dbReference type="Proteomes" id="UP001240157"/>
    </source>
</evidence>
<dbReference type="EMBL" id="JAVGJF010000008">
    <property type="protein sequence ID" value="MDQ7174873.1"/>
    <property type="molecule type" value="Genomic_DNA"/>
</dbReference>
<evidence type="ECO:0000313" key="14">
    <source>
        <dbReference type="Proteomes" id="UP000242144"/>
    </source>
</evidence>
<feature type="modified residue" description="N5-methylglutamine" evidence="6">
    <location>
        <position position="252"/>
    </location>
</feature>
<comment type="function">
    <text evidence="1 6">Peptide chain release factor 2 directs the termination of translation in response to the peptide chain termination codons UGA and UAA.</text>
</comment>
<dbReference type="Gene3D" id="3.30.160.20">
    <property type="match status" value="1"/>
</dbReference>
<dbReference type="PANTHER" id="PTHR43116">
    <property type="entry name" value="PEPTIDE CHAIN RELEASE FACTOR 2"/>
    <property type="match status" value="1"/>
</dbReference>
<dbReference type="FunFam" id="3.30.160.20:FF:000010">
    <property type="entry name" value="Peptide chain release factor 2"/>
    <property type="match status" value="1"/>
</dbReference>
<dbReference type="Proteomes" id="UP000242008">
    <property type="component" value="Unassembled WGS sequence"/>
</dbReference>
<evidence type="ECO:0000313" key="13">
    <source>
        <dbReference type="Proteomes" id="UP000242008"/>
    </source>
</evidence>
<dbReference type="AlphaFoldDB" id="A0AAE5SZ53"/>
<proteinExistence type="inferred from homology"/>
<reference evidence="13 14" key="1">
    <citation type="journal article" date="2016" name="Front. Microbiol.">
        <title>Comprehensive Phylogenetic Analysis of Bovine Non-aureus Staphylococci Species Based on Whole-Genome Sequencing.</title>
        <authorList>
            <person name="Naushad S."/>
            <person name="Barkema H.W."/>
            <person name="Luby C."/>
            <person name="Condas L.A."/>
            <person name="Nobrega D.B."/>
            <person name="Carson D.A."/>
            <person name="De Buck J."/>
        </authorList>
    </citation>
    <scope>NUCLEOTIDE SEQUENCE [LARGE SCALE GENOMIC DNA]</scope>
    <source>
        <strain evidence="11 14">SNUC 105</strain>
        <strain evidence="12 13">SNUC 1363</strain>
        <strain evidence="10 15">SNUC 505</strain>
    </source>
</reference>
<sequence length="367" mass="42232">MELSEIKRHIENFETKLDQLRGSLDLEKKETDIQEYEEMMAETTFWDDQARAQEIIDQNNALKSVVNTYHEINHDIEDMMATYELLQEEYDEEMKNELEATVADYDKKIDRFELQLLLDGEHDANNAIMELHPGAGGTESQDWTNMLLRMYQRFCEQQGFKVEIADYQAGDEAGVKSVTMIVKGHNAYGYLKAEKGVHRLVRISPFDSSGRRHTSFASCDVIPEFNNEKIEVEINPDDITVDTFRASGAGGQHINKTESAIRITHHPTGIVVNNQNERSQIKNREAAMKMLKAKLYQLEIEQKERELAEIRGEQKEIGWGSQIRSYVFHPYSMVKDHRTNEETGNVNAVMDGDIGAFIDAYLRSQLK</sequence>
<dbReference type="Pfam" id="PF00472">
    <property type="entry name" value="RF-1"/>
    <property type="match status" value="1"/>
</dbReference>
<feature type="coiled-coil region" evidence="7">
    <location>
        <begin position="274"/>
        <end position="313"/>
    </location>
</feature>
<reference evidence="9 16" key="3">
    <citation type="submission" date="2023-08" db="EMBL/GenBank/DDBJ databases">
        <title>Whole genome sequencing of Staphylococcus chromogenes NNSch 2386.</title>
        <authorList>
            <person name="Kropotov V.S."/>
            <person name="Boriskina E.V."/>
            <person name="Gordinskaya N.A."/>
            <person name="Shkurkina I.S."/>
            <person name="Kryazhev D.V."/>
            <person name="Alekseeva A.E."/>
            <person name="Makhova M.A."/>
        </authorList>
    </citation>
    <scope>NUCLEOTIDE SEQUENCE [LARGE SCALE GENOMIC DNA]</scope>
    <source>
        <strain evidence="9 16">NNSch 2386</strain>
    </source>
</reference>
<comment type="similarity">
    <text evidence="2 6">Belongs to the prokaryotic/mitochondrial release factor family.</text>
</comment>
<feature type="coiled-coil region" evidence="7">
    <location>
        <begin position="3"/>
        <end position="30"/>
    </location>
</feature>
<evidence type="ECO:0000313" key="11">
    <source>
        <dbReference type="EMBL" id="PTG27811.1"/>
    </source>
</evidence>
<comment type="subcellular location">
    <subcellularLocation>
        <location evidence="6">Cytoplasm</location>
    </subcellularLocation>
</comment>
<organism evidence="10 15">
    <name type="scientific">Staphylococcus chromogenes</name>
    <name type="common">Staphylococcus hyicus subsp. chromogenes</name>
    <dbReference type="NCBI Taxonomy" id="46126"/>
    <lineage>
        <taxon>Bacteria</taxon>
        <taxon>Bacillati</taxon>
        <taxon>Bacillota</taxon>
        <taxon>Bacilli</taxon>
        <taxon>Bacillales</taxon>
        <taxon>Staphylococcaceae</taxon>
        <taxon>Staphylococcus</taxon>
    </lineage>
</organism>
<dbReference type="RefSeq" id="WP_103158921.1">
    <property type="nucleotide sequence ID" value="NZ_BMDK01000001.1"/>
</dbReference>
<dbReference type="Gene3D" id="1.20.58.410">
    <property type="entry name" value="Release factor"/>
    <property type="match status" value="1"/>
</dbReference>
<comment type="caution">
    <text evidence="10">The sequence shown here is derived from an EMBL/GenBank/DDBJ whole genome shotgun (WGS) entry which is preliminary data.</text>
</comment>
<evidence type="ECO:0000259" key="8">
    <source>
        <dbReference type="PROSITE" id="PS00745"/>
    </source>
</evidence>
<dbReference type="HAMAP" id="MF_00094">
    <property type="entry name" value="Rel_fac_2"/>
    <property type="match status" value="1"/>
</dbReference>
<name>A0AAE5SZ53_STACR</name>
<evidence type="ECO:0000313" key="9">
    <source>
        <dbReference type="EMBL" id="MDQ7174873.1"/>
    </source>
</evidence>
<dbReference type="Gene3D" id="3.30.70.1660">
    <property type="match status" value="1"/>
</dbReference>
<evidence type="ECO:0000313" key="10">
    <source>
        <dbReference type="EMBL" id="PTG14355.1"/>
    </source>
</evidence>
<dbReference type="PANTHER" id="PTHR43116:SF3">
    <property type="entry name" value="CLASS I PEPTIDE CHAIN RELEASE FACTOR"/>
    <property type="match status" value="1"/>
</dbReference>
<evidence type="ECO:0000256" key="6">
    <source>
        <dbReference type="HAMAP-Rule" id="MF_00094"/>
    </source>
</evidence>
<keyword evidence="13" id="KW-1185">Reference proteome</keyword>